<protein>
    <recommendedName>
        <fullName evidence="3">Phage integrase family protein</fullName>
    </recommendedName>
</protein>
<name>A0ABY4M4R3_9ACTN</name>
<evidence type="ECO:0008006" key="3">
    <source>
        <dbReference type="Google" id="ProtNLM"/>
    </source>
</evidence>
<dbReference type="RefSeq" id="WP_248862021.1">
    <property type="nucleotide sequence ID" value="NZ_CP086322.1"/>
</dbReference>
<dbReference type="Proteomes" id="UP000830115">
    <property type="component" value="Chromosome"/>
</dbReference>
<keyword evidence="2" id="KW-1185">Reference proteome</keyword>
<proteinExistence type="predicted"/>
<gene>
    <name evidence="1" type="ORF">K9S39_04450</name>
</gene>
<evidence type="ECO:0000313" key="1">
    <source>
        <dbReference type="EMBL" id="UQA91226.1"/>
    </source>
</evidence>
<reference evidence="1" key="1">
    <citation type="submission" date="2021-10" db="EMBL/GenBank/DDBJ databases">
        <title>Streptomyces nigrumlapis sp.nov.,an antimicrobial producing actinobacterium isolated from Black Gobi rocks.</title>
        <authorList>
            <person name="Wen Y."/>
            <person name="Zhang W."/>
            <person name="Liu X.G."/>
        </authorList>
    </citation>
    <scope>NUCLEOTIDE SEQUENCE</scope>
    <source>
        <strain evidence="1">ST13-2-2</strain>
    </source>
</reference>
<sequence>MMPTPAPLPAPVSDVFGDDEPVFGTAHHLLDGIAVPVFGERRSWPGDCIRRPSNRPKAMWTVYFPLDDPQRNLQLREVAFALLNPTHRILRQASVFLMAEPPSLSTVAQACLKINMVMRWAQTHGWPADLGQWSPDDWQEFLDDQARENGAAVLRHFVHAVRRLAEVSAAVTGISDFTDPWKDESAVEVARRTAAVVEKYGDGLSTPSIPPATWWPLLRAAWTYIHTFAPDILDLCDKLAEDLKVTRTGGASHTSSAELDDKVTKWLADPAHAVPVHVVDWNRAEAGAPVWTTLSQLITGGATACLFGRGNHVNGRQKARRDMVMEAAAEGQVQPIAGRDGIAATSGQIYVPRSRRPEGRTARELDQVLAAWLAEPGNRVPVRDRDDAAGAAGTPVYGILARHVFQRGKADLFAHSATGLRRRAMVAEAVAAGRVAPVVGEATHRYLTIDCPGFALVTGPDGEPRPWRTTINRRELDDELRMIRAACYCFVAGLSLMRDSEIQEIERGALTTYFGSPAIASRKIKRDPSQPELFWWVIEPVAEALAVAERLSWHSSHLFATLRPPTGKQLMGRRGIEAADDIDFFIEHVNADRDRTRLPQIPLAHVRPHMFRRTMSLITGREPDSEIALGLQLKHAARRALANRTTVNYGQMDAKWAKEFDHELEWAAARKLVDLLKARRAGETVAVGPGAARFHARLDNVIDTHLRAQVADERAQVALLHAEFPDLHLGTLNHCMWDAGQAECQNGLPADQRGEAPLIGACKPARCRNSTVTPAHAPIWLAEEEDLIAMAKDRRLAPPRREAVLIELADVQRITQAFKDQKDGH</sequence>
<dbReference type="EMBL" id="CP086322">
    <property type="protein sequence ID" value="UQA91226.1"/>
    <property type="molecule type" value="Genomic_DNA"/>
</dbReference>
<accession>A0ABY4M4R3</accession>
<evidence type="ECO:0000313" key="2">
    <source>
        <dbReference type="Proteomes" id="UP000830115"/>
    </source>
</evidence>
<organism evidence="1 2">
    <name type="scientific">Streptomyces halobius</name>
    <dbReference type="NCBI Taxonomy" id="2879846"/>
    <lineage>
        <taxon>Bacteria</taxon>
        <taxon>Bacillati</taxon>
        <taxon>Actinomycetota</taxon>
        <taxon>Actinomycetes</taxon>
        <taxon>Kitasatosporales</taxon>
        <taxon>Streptomycetaceae</taxon>
        <taxon>Streptomyces</taxon>
    </lineage>
</organism>